<accession>A0A1B7MWW5</accession>
<dbReference type="EMBL" id="KV448372">
    <property type="protein sequence ID" value="OAX37094.1"/>
    <property type="molecule type" value="Genomic_DNA"/>
</dbReference>
<evidence type="ECO:0000313" key="1">
    <source>
        <dbReference type="EMBL" id="OAX37094.1"/>
    </source>
</evidence>
<dbReference type="Proteomes" id="UP000092154">
    <property type="component" value="Unassembled WGS sequence"/>
</dbReference>
<name>A0A1B7MWW5_9AGAM</name>
<evidence type="ECO:0000313" key="2">
    <source>
        <dbReference type="Proteomes" id="UP000092154"/>
    </source>
</evidence>
<dbReference type="OrthoDB" id="2610322at2759"/>
<organism evidence="1 2">
    <name type="scientific">Rhizopogon vinicolor AM-OR11-026</name>
    <dbReference type="NCBI Taxonomy" id="1314800"/>
    <lineage>
        <taxon>Eukaryota</taxon>
        <taxon>Fungi</taxon>
        <taxon>Dikarya</taxon>
        <taxon>Basidiomycota</taxon>
        <taxon>Agaricomycotina</taxon>
        <taxon>Agaricomycetes</taxon>
        <taxon>Agaricomycetidae</taxon>
        <taxon>Boletales</taxon>
        <taxon>Suillineae</taxon>
        <taxon>Rhizopogonaceae</taxon>
        <taxon>Rhizopogon</taxon>
    </lineage>
</organism>
<dbReference type="InParanoid" id="A0A1B7MWW5"/>
<dbReference type="STRING" id="1314800.A0A1B7MWW5"/>
<sequence length="123" mass="14120">MHPQELTPLGPFTCLREHVDQTIHCYLRLIESSQWGVDDPASSCLIYRSLLDVYPCIVGVDATDSDIFCLRHQNDKGDHILVNEELDIMSIIDWNGQKLFRNHSHLPFLLCYCHSHLTKAITS</sequence>
<protein>
    <recommendedName>
        <fullName evidence="3">Aminoglycoside phosphotransferase domain-containing protein</fullName>
    </recommendedName>
</protein>
<evidence type="ECO:0008006" key="3">
    <source>
        <dbReference type="Google" id="ProtNLM"/>
    </source>
</evidence>
<gene>
    <name evidence="1" type="ORF">K503DRAFT_822973</name>
</gene>
<dbReference type="AlphaFoldDB" id="A0A1B7MWW5"/>
<reference evidence="1 2" key="1">
    <citation type="submission" date="2016-06" db="EMBL/GenBank/DDBJ databases">
        <title>Comparative genomics of the ectomycorrhizal sister species Rhizopogon vinicolor and Rhizopogon vesiculosus (Basidiomycota: Boletales) reveals a divergence of the mating type B locus.</title>
        <authorList>
            <consortium name="DOE Joint Genome Institute"/>
            <person name="Mujic A.B."/>
            <person name="Kuo A."/>
            <person name="Tritt A."/>
            <person name="Lipzen A."/>
            <person name="Chen C."/>
            <person name="Johnson J."/>
            <person name="Sharma A."/>
            <person name="Barry K."/>
            <person name="Grigoriev I.V."/>
            <person name="Spatafora J.W."/>
        </authorList>
    </citation>
    <scope>NUCLEOTIDE SEQUENCE [LARGE SCALE GENOMIC DNA]</scope>
    <source>
        <strain evidence="1 2">AM-OR11-026</strain>
    </source>
</reference>
<keyword evidence="2" id="KW-1185">Reference proteome</keyword>
<proteinExistence type="predicted"/>